<dbReference type="InterPro" id="IPR029068">
    <property type="entry name" value="Glyas_Bleomycin-R_OHBP_Dase"/>
</dbReference>
<dbReference type="Pfam" id="PF00903">
    <property type="entry name" value="Glyoxalase"/>
    <property type="match status" value="1"/>
</dbReference>
<dbReference type="PANTHER" id="PTHR34109">
    <property type="entry name" value="BNAUNNG04460D PROTEIN-RELATED"/>
    <property type="match status" value="1"/>
</dbReference>
<name>A0ABT6FIT5_9BACT</name>
<sequence>MPEAIPSGFRTITPYLAFNGAAEAIEFYKKAFGAEELVRMPFPGPDGQMVVGHAELKIGDSMVMLGMACPEQGSVAPGGGGASVSIHLYVPDVDAVFARAIEAGGTAAMPPTDMPWGDRFGKLVDPFGHHWSVATHIEDVSPEEMQRRMAEMCAGVPAEVV</sequence>
<gene>
    <name evidence="2" type="ORF">PZE19_27320</name>
</gene>
<dbReference type="Gene3D" id="3.30.720.110">
    <property type="match status" value="1"/>
</dbReference>
<dbReference type="EMBL" id="JARRAG010000002">
    <property type="protein sequence ID" value="MDG3007491.1"/>
    <property type="molecule type" value="Genomic_DNA"/>
</dbReference>
<dbReference type="CDD" id="cd07246">
    <property type="entry name" value="VOC_like"/>
    <property type="match status" value="1"/>
</dbReference>
<dbReference type="PANTHER" id="PTHR34109:SF1">
    <property type="entry name" value="VOC DOMAIN-CONTAINING PROTEIN"/>
    <property type="match status" value="1"/>
</dbReference>
<dbReference type="RefSeq" id="WP_277863769.1">
    <property type="nucleotide sequence ID" value="NZ_JARRAG010000002.1"/>
</dbReference>
<reference evidence="2 3" key="1">
    <citation type="submission" date="2023-03" db="EMBL/GenBank/DDBJ databases">
        <title>Paludisphaera mucosa sp. nov. a novel planctomycete from northern fen.</title>
        <authorList>
            <person name="Ivanova A."/>
        </authorList>
    </citation>
    <scope>NUCLEOTIDE SEQUENCE [LARGE SCALE GENOMIC DNA]</scope>
    <source>
        <strain evidence="2 3">Pla2</strain>
    </source>
</reference>
<dbReference type="PROSITE" id="PS51819">
    <property type="entry name" value="VOC"/>
    <property type="match status" value="1"/>
</dbReference>
<accession>A0ABT6FIT5</accession>
<feature type="domain" description="VOC" evidence="1">
    <location>
        <begin position="8"/>
        <end position="136"/>
    </location>
</feature>
<dbReference type="Proteomes" id="UP001216907">
    <property type="component" value="Unassembled WGS sequence"/>
</dbReference>
<proteinExistence type="predicted"/>
<protein>
    <submittedName>
        <fullName evidence="2">VOC family protein</fullName>
    </submittedName>
</protein>
<organism evidence="2 3">
    <name type="scientific">Paludisphaera mucosa</name>
    <dbReference type="NCBI Taxonomy" id="3030827"/>
    <lineage>
        <taxon>Bacteria</taxon>
        <taxon>Pseudomonadati</taxon>
        <taxon>Planctomycetota</taxon>
        <taxon>Planctomycetia</taxon>
        <taxon>Isosphaerales</taxon>
        <taxon>Isosphaeraceae</taxon>
        <taxon>Paludisphaera</taxon>
    </lineage>
</organism>
<evidence type="ECO:0000313" key="3">
    <source>
        <dbReference type="Proteomes" id="UP001216907"/>
    </source>
</evidence>
<comment type="caution">
    <text evidence="2">The sequence shown here is derived from an EMBL/GenBank/DDBJ whole genome shotgun (WGS) entry which is preliminary data.</text>
</comment>
<dbReference type="Gene3D" id="3.30.720.120">
    <property type="match status" value="1"/>
</dbReference>
<evidence type="ECO:0000313" key="2">
    <source>
        <dbReference type="EMBL" id="MDG3007491.1"/>
    </source>
</evidence>
<dbReference type="SUPFAM" id="SSF54593">
    <property type="entry name" value="Glyoxalase/Bleomycin resistance protein/Dihydroxybiphenyl dioxygenase"/>
    <property type="match status" value="1"/>
</dbReference>
<evidence type="ECO:0000259" key="1">
    <source>
        <dbReference type="PROSITE" id="PS51819"/>
    </source>
</evidence>
<dbReference type="InterPro" id="IPR004360">
    <property type="entry name" value="Glyas_Fos-R_dOase_dom"/>
</dbReference>
<keyword evidence="3" id="KW-1185">Reference proteome</keyword>
<dbReference type="InterPro" id="IPR037523">
    <property type="entry name" value="VOC_core"/>
</dbReference>